<reference evidence="4" key="1">
    <citation type="submission" date="2020-05" db="UniProtKB">
        <authorList>
            <consortium name="EnsemblMetazoa"/>
        </authorList>
    </citation>
    <scope>IDENTIFICATION</scope>
    <source>
        <strain evidence="4">USDA</strain>
    </source>
</reference>
<dbReference type="GO" id="GO:0040003">
    <property type="term" value="P:chitin-based cuticle development"/>
    <property type="evidence" value="ECO:0007669"/>
    <property type="project" value="TreeGrafter"/>
</dbReference>
<sequence>MRTLIVLCLVAVACAQYNYQPSNGQTSEGAVGGVGSDAGGAGLSGGGDVGSEGAFAPGSDAGFGGGATQGGDSGGVAQNAGSFAPQAEFEKEFFTYTADENEFGDNDAAQQAANSLRQGIRVVFIRGPENRGLENAALALAKQAGEQKTAIYVLNKQADIGDLANKLNSINHSSNNKPEVHFVKYRTAEDAANAQRAIQGQYDGLGGNARSINGGVAPVLNFASQGPRAPSSSNFGSAGGIAGPSSSYIPPSSAAPSNSYVPPQPQPQSQPQPQPQPQPQQQQEVAPTSSYIPPPASAAAPTNTYVSPPAPSASAPTNSYIPPATPVDEPSPNYLPASILRLFRL</sequence>
<feature type="region of interest" description="Disordered" evidence="1">
    <location>
        <begin position="226"/>
        <end position="335"/>
    </location>
</feature>
<dbReference type="EnsemblMetazoa" id="SCAU005888-RA">
    <property type="protein sequence ID" value="SCAU005888-PA"/>
    <property type="gene ID" value="SCAU005888"/>
</dbReference>
<evidence type="ECO:0000313" key="4">
    <source>
        <dbReference type="EnsemblMetazoa" id="SCAU005888-PA"/>
    </source>
</evidence>
<proteinExistence type="predicted"/>
<evidence type="ECO:0000256" key="2">
    <source>
        <dbReference type="SAM" id="SignalP"/>
    </source>
</evidence>
<feature type="chain" id="PRO_5012452899" description="DUF243 domain-containing protein" evidence="2">
    <location>
        <begin position="16"/>
        <end position="345"/>
    </location>
</feature>
<dbReference type="SMART" id="SM00690">
    <property type="entry name" value="DM5"/>
    <property type="match status" value="1"/>
</dbReference>
<feature type="compositionally biased region" description="Pro residues" evidence="1">
    <location>
        <begin position="262"/>
        <end position="278"/>
    </location>
</feature>
<feature type="region of interest" description="Disordered" evidence="1">
    <location>
        <begin position="46"/>
        <end position="80"/>
    </location>
</feature>
<dbReference type="AlphaFoldDB" id="A0A1I8P8V0"/>
<name>A0A1I8P8V0_STOCA</name>
<evidence type="ECO:0000256" key="1">
    <source>
        <dbReference type="SAM" id="MobiDB-lite"/>
    </source>
</evidence>
<feature type="signal peptide" evidence="2">
    <location>
        <begin position="1"/>
        <end position="15"/>
    </location>
</feature>
<feature type="compositionally biased region" description="Low complexity" evidence="1">
    <location>
        <begin position="243"/>
        <end position="260"/>
    </location>
</feature>
<dbReference type="GO" id="GO:0008010">
    <property type="term" value="F:structural constituent of chitin-based larval cuticle"/>
    <property type="evidence" value="ECO:0007669"/>
    <property type="project" value="TreeGrafter"/>
</dbReference>
<dbReference type="PANTHER" id="PTHR31927:SF2">
    <property type="entry name" value="FI07246P-RELATED"/>
    <property type="match status" value="1"/>
</dbReference>
<feature type="compositionally biased region" description="Low complexity" evidence="1">
    <location>
        <begin position="51"/>
        <end position="60"/>
    </location>
</feature>
<dbReference type="Pfam" id="PF03103">
    <property type="entry name" value="DUF243"/>
    <property type="match status" value="1"/>
</dbReference>
<dbReference type="InterPro" id="IPR004145">
    <property type="entry name" value="DUF243"/>
</dbReference>
<evidence type="ECO:0000313" key="5">
    <source>
        <dbReference type="Proteomes" id="UP000095300"/>
    </source>
</evidence>
<feature type="domain" description="DUF243" evidence="3">
    <location>
        <begin position="87"/>
        <end position="188"/>
    </location>
</feature>
<dbReference type="VEuPathDB" id="VectorBase:SCAU005888"/>
<dbReference type="PANTHER" id="PTHR31927">
    <property type="entry name" value="FI07246P-RELATED-RELATED"/>
    <property type="match status" value="1"/>
</dbReference>
<evidence type="ECO:0000259" key="3">
    <source>
        <dbReference type="SMART" id="SM00690"/>
    </source>
</evidence>
<keyword evidence="5" id="KW-1185">Reference proteome</keyword>
<gene>
    <name evidence="4" type="primary">106084615</name>
</gene>
<protein>
    <recommendedName>
        <fullName evidence="3">DUF243 domain-containing protein</fullName>
    </recommendedName>
</protein>
<accession>A0A1I8P8V0</accession>
<dbReference type="GO" id="GO:0062129">
    <property type="term" value="C:chitin-based extracellular matrix"/>
    <property type="evidence" value="ECO:0007669"/>
    <property type="project" value="TreeGrafter"/>
</dbReference>
<dbReference type="Proteomes" id="UP000095300">
    <property type="component" value="Unassembled WGS sequence"/>
</dbReference>
<dbReference type="OrthoDB" id="8007215at2759"/>
<feature type="compositionally biased region" description="Gly residues" evidence="1">
    <location>
        <begin position="61"/>
        <end position="74"/>
    </location>
</feature>
<keyword evidence="2" id="KW-0732">Signal</keyword>
<organism evidence="4 5">
    <name type="scientific">Stomoxys calcitrans</name>
    <name type="common">Stable fly</name>
    <name type="synonym">Conops calcitrans</name>
    <dbReference type="NCBI Taxonomy" id="35570"/>
    <lineage>
        <taxon>Eukaryota</taxon>
        <taxon>Metazoa</taxon>
        <taxon>Ecdysozoa</taxon>
        <taxon>Arthropoda</taxon>
        <taxon>Hexapoda</taxon>
        <taxon>Insecta</taxon>
        <taxon>Pterygota</taxon>
        <taxon>Neoptera</taxon>
        <taxon>Endopterygota</taxon>
        <taxon>Diptera</taxon>
        <taxon>Brachycera</taxon>
        <taxon>Muscomorpha</taxon>
        <taxon>Muscoidea</taxon>
        <taxon>Muscidae</taxon>
        <taxon>Stomoxys</taxon>
    </lineage>
</organism>
<feature type="compositionally biased region" description="Low complexity" evidence="1">
    <location>
        <begin position="279"/>
        <end position="304"/>
    </location>
</feature>